<name>A0ACC3CSW3_9PEZI</name>
<evidence type="ECO:0000313" key="2">
    <source>
        <dbReference type="Proteomes" id="UP001186974"/>
    </source>
</evidence>
<evidence type="ECO:0000313" key="1">
    <source>
        <dbReference type="EMBL" id="KAK3044353.1"/>
    </source>
</evidence>
<gene>
    <name evidence="1" type="ORF">LTS18_001502</name>
</gene>
<protein>
    <submittedName>
        <fullName evidence="1">Uncharacterized protein</fullName>
    </submittedName>
</protein>
<dbReference type="EMBL" id="JAWDJW010012056">
    <property type="protein sequence ID" value="KAK3044353.1"/>
    <property type="molecule type" value="Genomic_DNA"/>
</dbReference>
<organism evidence="1 2">
    <name type="scientific">Coniosporium uncinatum</name>
    <dbReference type="NCBI Taxonomy" id="93489"/>
    <lineage>
        <taxon>Eukaryota</taxon>
        <taxon>Fungi</taxon>
        <taxon>Dikarya</taxon>
        <taxon>Ascomycota</taxon>
        <taxon>Pezizomycotina</taxon>
        <taxon>Dothideomycetes</taxon>
        <taxon>Dothideomycetes incertae sedis</taxon>
        <taxon>Coniosporium</taxon>
    </lineage>
</organism>
<keyword evidence="2" id="KW-1185">Reference proteome</keyword>
<accession>A0ACC3CSW3</accession>
<dbReference type="Proteomes" id="UP001186974">
    <property type="component" value="Unassembled WGS sequence"/>
</dbReference>
<comment type="caution">
    <text evidence="1">The sequence shown here is derived from an EMBL/GenBank/DDBJ whole genome shotgun (WGS) entry which is preliminary data.</text>
</comment>
<reference evidence="1" key="1">
    <citation type="submission" date="2024-09" db="EMBL/GenBank/DDBJ databases">
        <title>Black Yeasts Isolated from many extreme environments.</title>
        <authorList>
            <person name="Coleine C."/>
            <person name="Stajich J.E."/>
            <person name="Selbmann L."/>
        </authorList>
    </citation>
    <scope>NUCLEOTIDE SEQUENCE</scope>
    <source>
        <strain evidence="1">CCFEE 5737</strain>
    </source>
</reference>
<feature type="non-terminal residue" evidence="1">
    <location>
        <position position="317"/>
    </location>
</feature>
<proteinExistence type="predicted"/>
<sequence>AEAVQDAGINVQDVERTLRARLDTHFLATYHRIAAETTKRWTFEQEIKRPYFHTEELDEAQISVWRKYLDFEEAEGDYQRTAFLYERCLVTLAQHVEFWLRYARWMLAQPGKDEEVRMIYERASCIYAPIAEPIVRLQYALFEEMSGRIDVAAAVHEAILVNTPAQIDVINSWANLERRHDGLEAAINVMKQQIDSQEIDIQTKGALVANWALLLWKHKGSADEARRVFQKNQQYFLDVRSFWMQWLSFEISLPASINSEDKQYVRINQIHEDIINKSRLPVTDVKEMTHVYMQYLLDRGKPEAAKEYMMLDKDVNG</sequence>
<feature type="non-terminal residue" evidence="1">
    <location>
        <position position="1"/>
    </location>
</feature>